<keyword evidence="3" id="KW-1185">Reference proteome</keyword>
<dbReference type="InterPro" id="IPR004843">
    <property type="entry name" value="Calcineurin-like_PHP"/>
</dbReference>
<sequence>MNILPKMPRKPVGAHSIAPEERIYAIGDIHGRFDLLEELLAKIDADHASRGDMRRTLIFLGDLMDRGPDSAKVIDRLIALHREQPDTRFLMGNHEEIMLLALEGKREALKLFSRIGGDETLASYGVSHAEIFHADYDEYGALLQSAVPAEHQSFLEKFEDMVISGDYAFVHAGISPSRAIDDQRPSDLRWIRGQFLTHRGAFEKMVVHGHTISEDIDRTANRIGIDTGAYASGKLTAIGLEAEESWFLQAVSEFK</sequence>
<evidence type="ECO:0000259" key="1">
    <source>
        <dbReference type="Pfam" id="PF00149"/>
    </source>
</evidence>
<gene>
    <name evidence="2" type="ORF">KY084_02180</name>
</gene>
<evidence type="ECO:0000313" key="3">
    <source>
        <dbReference type="Proteomes" id="UP001197214"/>
    </source>
</evidence>
<dbReference type="PANTHER" id="PTHR42850:SF4">
    <property type="entry name" value="ZINC-DEPENDENT ENDOPOLYPHOSPHATASE"/>
    <property type="match status" value="1"/>
</dbReference>
<dbReference type="Proteomes" id="UP001197214">
    <property type="component" value="Unassembled WGS sequence"/>
</dbReference>
<protein>
    <submittedName>
        <fullName evidence="2">Serine/threonine protein phosphatase</fullName>
    </submittedName>
</protein>
<name>A0ABS6XHN4_9SPHN</name>
<feature type="domain" description="Calcineurin-like phosphoesterase" evidence="1">
    <location>
        <begin position="22"/>
        <end position="212"/>
    </location>
</feature>
<organism evidence="2 3">
    <name type="scientific">Stakelama flava</name>
    <dbReference type="NCBI Taxonomy" id="2860338"/>
    <lineage>
        <taxon>Bacteria</taxon>
        <taxon>Pseudomonadati</taxon>
        <taxon>Pseudomonadota</taxon>
        <taxon>Alphaproteobacteria</taxon>
        <taxon>Sphingomonadales</taxon>
        <taxon>Sphingomonadaceae</taxon>
        <taxon>Stakelama</taxon>
    </lineage>
</organism>
<proteinExistence type="predicted"/>
<dbReference type="Pfam" id="PF00149">
    <property type="entry name" value="Metallophos"/>
    <property type="match status" value="1"/>
</dbReference>
<dbReference type="CDD" id="cd00144">
    <property type="entry name" value="MPP_PPP_family"/>
    <property type="match status" value="1"/>
</dbReference>
<dbReference type="PANTHER" id="PTHR42850">
    <property type="entry name" value="METALLOPHOSPHOESTERASE"/>
    <property type="match status" value="1"/>
</dbReference>
<dbReference type="InterPro" id="IPR050126">
    <property type="entry name" value="Ap4A_hydrolase"/>
</dbReference>
<reference evidence="2 3" key="1">
    <citation type="submission" date="2021-07" db="EMBL/GenBank/DDBJ databases">
        <title>Stakelama flava sp. nov., a novel endophytic bacterium isolated from branch of Kandelia candel.</title>
        <authorList>
            <person name="Tuo L."/>
        </authorList>
    </citation>
    <scope>NUCLEOTIDE SEQUENCE [LARGE SCALE GENOMIC DNA]</scope>
    <source>
        <strain evidence="2 3">CBK3Z-3</strain>
    </source>
</reference>
<evidence type="ECO:0000313" key="2">
    <source>
        <dbReference type="EMBL" id="MBW4329682.1"/>
    </source>
</evidence>
<dbReference type="EMBL" id="JAHWZX010000002">
    <property type="protein sequence ID" value="MBW4329682.1"/>
    <property type="molecule type" value="Genomic_DNA"/>
</dbReference>
<accession>A0ABS6XHN4</accession>
<comment type="caution">
    <text evidence="2">The sequence shown here is derived from an EMBL/GenBank/DDBJ whole genome shotgun (WGS) entry which is preliminary data.</text>
</comment>